<dbReference type="AlphaFoldDB" id="A0A0F9L9R6"/>
<comment type="caution">
    <text evidence="1">The sequence shown here is derived from an EMBL/GenBank/DDBJ whole genome shotgun (WGS) entry which is preliminary data.</text>
</comment>
<accession>A0A0F9L9R6</accession>
<proteinExistence type="predicted"/>
<sequence length="74" mass="9274">MKRRLLKKIAKKYGDSWWERVEEVIKDSPVISYYWRPPKRWDTKRMQDEFHRQRRDRYSGVYVYKVLIEPGDLP</sequence>
<organism evidence="1">
    <name type="scientific">marine sediment metagenome</name>
    <dbReference type="NCBI Taxonomy" id="412755"/>
    <lineage>
        <taxon>unclassified sequences</taxon>
        <taxon>metagenomes</taxon>
        <taxon>ecological metagenomes</taxon>
    </lineage>
</organism>
<gene>
    <name evidence="1" type="ORF">LCGC14_1302490</name>
</gene>
<name>A0A0F9L9R6_9ZZZZ</name>
<feature type="non-terminal residue" evidence="1">
    <location>
        <position position="74"/>
    </location>
</feature>
<dbReference type="EMBL" id="LAZR01007614">
    <property type="protein sequence ID" value="KKM84101.1"/>
    <property type="molecule type" value="Genomic_DNA"/>
</dbReference>
<protein>
    <submittedName>
        <fullName evidence="1">Uncharacterized protein</fullName>
    </submittedName>
</protein>
<reference evidence="1" key="1">
    <citation type="journal article" date="2015" name="Nature">
        <title>Complex archaea that bridge the gap between prokaryotes and eukaryotes.</title>
        <authorList>
            <person name="Spang A."/>
            <person name="Saw J.H."/>
            <person name="Jorgensen S.L."/>
            <person name="Zaremba-Niedzwiedzka K."/>
            <person name="Martijn J."/>
            <person name="Lind A.E."/>
            <person name="van Eijk R."/>
            <person name="Schleper C."/>
            <person name="Guy L."/>
            <person name="Ettema T.J."/>
        </authorList>
    </citation>
    <scope>NUCLEOTIDE SEQUENCE</scope>
</reference>
<evidence type="ECO:0000313" key="1">
    <source>
        <dbReference type="EMBL" id="KKM84101.1"/>
    </source>
</evidence>